<dbReference type="PROSITE" id="PS50914">
    <property type="entry name" value="BON"/>
    <property type="match status" value="1"/>
</dbReference>
<dbReference type="Pfam" id="PF04972">
    <property type="entry name" value="BON"/>
    <property type="match status" value="1"/>
</dbReference>
<feature type="region of interest" description="Disordered" evidence="1">
    <location>
        <begin position="22"/>
        <end position="87"/>
    </location>
</feature>
<feature type="compositionally biased region" description="Basic and acidic residues" evidence="1">
    <location>
        <begin position="39"/>
        <end position="59"/>
    </location>
</feature>
<reference evidence="4 5" key="1">
    <citation type="submission" date="2012-06" db="EMBL/GenBank/DDBJ databases">
        <title>Finished chromosome of genome of Crinalium epipsammum PCC 9333.</title>
        <authorList>
            <consortium name="US DOE Joint Genome Institute"/>
            <person name="Gugger M."/>
            <person name="Coursin T."/>
            <person name="Rippka R."/>
            <person name="Tandeau De Marsac N."/>
            <person name="Huntemann M."/>
            <person name="Wei C.-L."/>
            <person name="Han J."/>
            <person name="Detter J.C."/>
            <person name="Han C."/>
            <person name="Tapia R."/>
            <person name="Davenport K."/>
            <person name="Daligault H."/>
            <person name="Erkkila T."/>
            <person name="Gu W."/>
            <person name="Munk A.C.C."/>
            <person name="Teshima H."/>
            <person name="Xu Y."/>
            <person name="Chain P."/>
            <person name="Chen A."/>
            <person name="Krypides N."/>
            <person name="Mavromatis K."/>
            <person name="Markowitz V."/>
            <person name="Szeto E."/>
            <person name="Ivanova N."/>
            <person name="Mikhailova N."/>
            <person name="Ovchinnikova G."/>
            <person name="Pagani I."/>
            <person name="Pati A."/>
            <person name="Goodwin L."/>
            <person name="Peters L."/>
            <person name="Pitluck S."/>
            <person name="Woyke T."/>
            <person name="Kerfeld C."/>
        </authorList>
    </citation>
    <scope>NUCLEOTIDE SEQUENCE [LARGE SCALE GENOMIC DNA]</scope>
    <source>
        <strain evidence="4 5">PCC 9333</strain>
    </source>
</reference>
<proteinExistence type="predicted"/>
<dbReference type="EMBL" id="CP003620">
    <property type="protein sequence ID" value="AFZ11072.1"/>
    <property type="molecule type" value="Genomic_DNA"/>
</dbReference>
<feature type="domain" description="BON" evidence="3">
    <location>
        <begin position="79"/>
        <end position="151"/>
    </location>
</feature>
<sequence length="155" mass="16388">MKKIITLLISSLLLVSTTACENPAKNSADAPSNVQESPKAPDVKSADDTKKDAQSELRRKQLNADIKAREQRNNVTGGDPDRATGDIKSEVRSKLEANIPGSQLTINADKQGAVVISGTVPNAADKTKIDGLTKQIKGVKTVTSDKVVVAPATKK</sequence>
<feature type="chain" id="PRO_5003937047" evidence="2">
    <location>
        <begin position="22"/>
        <end position="155"/>
    </location>
</feature>
<evidence type="ECO:0000313" key="5">
    <source>
        <dbReference type="Proteomes" id="UP000010472"/>
    </source>
</evidence>
<dbReference type="InterPro" id="IPR007055">
    <property type="entry name" value="BON_dom"/>
</dbReference>
<accession>K9VUD2</accession>
<dbReference type="HOGENOM" id="CLU_122304_0_0_3"/>
<evidence type="ECO:0000259" key="3">
    <source>
        <dbReference type="PROSITE" id="PS50914"/>
    </source>
</evidence>
<dbReference type="KEGG" id="cep:Cri9333_0072"/>
<evidence type="ECO:0000256" key="2">
    <source>
        <dbReference type="SAM" id="SignalP"/>
    </source>
</evidence>
<dbReference type="eggNOG" id="COG2823">
    <property type="taxonomic scope" value="Bacteria"/>
</dbReference>
<dbReference type="Proteomes" id="UP000010472">
    <property type="component" value="Chromosome"/>
</dbReference>
<organism evidence="4 5">
    <name type="scientific">Crinalium epipsammum PCC 9333</name>
    <dbReference type="NCBI Taxonomy" id="1173022"/>
    <lineage>
        <taxon>Bacteria</taxon>
        <taxon>Bacillati</taxon>
        <taxon>Cyanobacteriota</taxon>
        <taxon>Cyanophyceae</taxon>
        <taxon>Gomontiellales</taxon>
        <taxon>Gomontiellaceae</taxon>
        <taxon>Crinalium</taxon>
    </lineage>
</organism>
<dbReference type="Gene3D" id="3.30.1340.30">
    <property type="match status" value="1"/>
</dbReference>
<name>K9VUD2_9CYAN</name>
<feature type="signal peptide" evidence="2">
    <location>
        <begin position="1"/>
        <end position="21"/>
    </location>
</feature>
<keyword evidence="5" id="KW-1185">Reference proteome</keyword>
<dbReference type="OrthoDB" id="456897at2"/>
<evidence type="ECO:0000256" key="1">
    <source>
        <dbReference type="SAM" id="MobiDB-lite"/>
    </source>
</evidence>
<evidence type="ECO:0000313" key="4">
    <source>
        <dbReference type="EMBL" id="AFZ11072.1"/>
    </source>
</evidence>
<gene>
    <name evidence="4" type="ORF">Cri9333_0072</name>
</gene>
<keyword evidence="2" id="KW-0732">Signal</keyword>
<protein>
    <submittedName>
        <fullName evidence="4">Transport-associated protein</fullName>
    </submittedName>
</protein>
<dbReference type="STRING" id="1173022.Cri9333_0072"/>
<dbReference type="PATRIC" id="fig|1173022.3.peg.78"/>
<dbReference type="RefSeq" id="WP_015201216.1">
    <property type="nucleotide sequence ID" value="NC_019753.1"/>
</dbReference>
<dbReference type="PROSITE" id="PS51257">
    <property type="entry name" value="PROKAR_LIPOPROTEIN"/>
    <property type="match status" value="1"/>
</dbReference>
<dbReference type="AlphaFoldDB" id="K9VUD2"/>